<proteinExistence type="predicted"/>
<keyword evidence="1" id="KW-1133">Transmembrane helix</keyword>
<protein>
    <submittedName>
        <fullName evidence="2">Uncharacterized protein</fullName>
    </submittedName>
</protein>
<dbReference type="AlphaFoldDB" id="A0A8D8PRY1"/>
<dbReference type="EMBL" id="HBUF01022847">
    <property type="protein sequence ID" value="CAG6611799.1"/>
    <property type="molecule type" value="Transcribed_RNA"/>
</dbReference>
<feature type="transmembrane region" description="Helical" evidence="1">
    <location>
        <begin position="45"/>
        <end position="71"/>
    </location>
</feature>
<evidence type="ECO:0000313" key="2">
    <source>
        <dbReference type="EMBL" id="CAG6611799.1"/>
    </source>
</evidence>
<feature type="transmembrane region" description="Helical" evidence="1">
    <location>
        <begin position="21"/>
        <end position="39"/>
    </location>
</feature>
<organism evidence="2">
    <name type="scientific">Cacopsylla melanoneura</name>
    <dbReference type="NCBI Taxonomy" id="428564"/>
    <lineage>
        <taxon>Eukaryota</taxon>
        <taxon>Metazoa</taxon>
        <taxon>Ecdysozoa</taxon>
        <taxon>Arthropoda</taxon>
        <taxon>Hexapoda</taxon>
        <taxon>Insecta</taxon>
        <taxon>Pterygota</taxon>
        <taxon>Neoptera</taxon>
        <taxon>Paraneoptera</taxon>
        <taxon>Hemiptera</taxon>
        <taxon>Sternorrhyncha</taxon>
        <taxon>Psylloidea</taxon>
        <taxon>Psyllidae</taxon>
        <taxon>Psyllinae</taxon>
        <taxon>Cacopsylla</taxon>
    </lineage>
</organism>
<accession>A0A8D8PRY1</accession>
<reference evidence="2" key="1">
    <citation type="submission" date="2021-05" db="EMBL/GenBank/DDBJ databases">
        <authorList>
            <person name="Alioto T."/>
            <person name="Alioto T."/>
            <person name="Gomez Garrido J."/>
        </authorList>
    </citation>
    <scope>NUCLEOTIDE SEQUENCE</scope>
</reference>
<keyword evidence="1" id="KW-0812">Transmembrane</keyword>
<keyword evidence="1" id="KW-0472">Membrane</keyword>
<evidence type="ECO:0000256" key="1">
    <source>
        <dbReference type="SAM" id="Phobius"/>
    </source>
</evidence>
<name>A0A8D8PRY1_9HEMI</name>
<sequence>MNSIHFKKEEFRRFHNYVRGIPFFIYRVLTFLGFTFPYLEASVVVVVLSSLSVSLSLGLSLPVSLSFLVVVERAGVVVSSADDMLMTTRQTNRAMKVTLVKTKFCYERLR</sequence>